<gene>
    <name evidence="1" type="ordered locus">SJA_C1-18000</name>
</gene>
<organism evidence="1 2">
    <name type="scientific">Sphingobium indicum (strain DSM 16413 / CCM 7287 / MTCC 6362 / UT26 / NBRC 101211 / UT26S)</name>
    <name type="common">Sphingobium japonicum</name>
    <dbReference type="NCBI Taxonomy" id="452662"/>
    <lineage>
        <taxon>Bacteria</taxon>
        <taxon>Pseudomonadati</taxon>
        <taxon>Pseudomonadota</taxon>
        <taxon>Alphaproteobacteria</taxon>
        <taxon>Sphingomonadales</taxon>
        <taxon>Sphingomonadaceae</taxon>
        <taxon>Sphingobium</taxon>
    </lineage>
</organism>
<dbReference type="KEGG" id="sjp:SJA_C1-18000"/>
<dbReference type="STRING" id="452662.SJA_C1-18000"/>
<evidence type="ECO:0000313" key="1">
    <source>
        <dbReference type="EMBL" id="BAI96634.1"/>
    </source>
</evidence>
<dbReference type="EMBL" id="AP010803">
    <property type="protein sequence ID" value="BAI96634.1"/>
    <property type="molecule type" value="Genomic_DNA"/>
</dbReference>
<evidence type="ECO:0000313" key="2">
    <source>
        <dbReference type="Proteomes" id="UP000007753"/>
    </source>
</evidence>
<proteinExistence type="predicted"/>
<protein>
    <submittedName>
        <fullName evidence="1">TrbN/BfpH-like protein</fullName>
    </submittedName>
</protein>
<dbReference type="CDD" id="cd13400">
    <property type="entry name" value="LT_IagB-like"/>
    <property type="match status" value="1"/>
</dbReference>
<dbReference type="AlphaFoldDB" id="D4Z202"/>
<dbReference type="InterPro" id="IPR023346">
    <property type="entry name" value="Lysozyme-like_dom_sf"/>
</dbReference>
<dbReference type="SUPFAM" id="SSF53955">
    <property type="entry name" value="Lysozyme-like"/>
    <property type="match status" value="1"/>
</dbReference>
<dbReference type="HOGENOM" id="CLU_1509649_0_0_5"/>
<sequence>MARCIRAAAEGRPWLEKTLWGLRDQEGGWVGAEIRNTNGSHDLGPLQVNSWWVAKLAAATSRSAVHVRWWLTHDACFNVNAARWIFLSGLVVTRDYWSAVGVYHSPTGWRQRRYSASVAAHMVRRFGPDIFASRLSDLIRQPRSTEQPQSYAYTANGHGGRMLGFGTVGTAARSRLDE</sequence>
<dbReference type="eggNOG" id="COG0741">
    <property type="taxonomic scope" value="Bacteria"/>
</dbReference>
<name>D4Z202_SPHIU</name>
<dbReference type="CAZy" id="GH23">
    <property type="family name" value="Glycoside Hydrolase Family 23"/>
</dbReference>
<reference evidence="1 2" key="1">
    <citation type="journal article" date="2010" name="J. Bacteriol.">
        <title>Complete genome sequence of the representative gamma-hexachlorocyclohexane-degrading bacterium Sphingobium japonicum UT26.</title>
        <authorList>
            <person name="Nagata Y."/>
            <person name="Ohtsubo Y."/>
            <person name="Endo R."/>
            <person name="Ichikawa N."/>
            <person name="Ankai A."/>
            <person name="Oguchi A."/>
            <person name="Fukui S."/>
            <person name="Fujita N."/>
            <person name="Tsuda M."/>
        </authorList>
    </citation>
    <scope>NUCLEOTIDE SEQUENCE [LARGE SCALE GENOMIC DNA]</scope>
    <source>
        <strain evidence="2">DSM 16413 / CCM 7287 / MTCC 6362 / UT26 / NBRC 101211 / UT26S</strain>
    </source>
</reference>
<accession>D4Z202</accession>
<dbReference type="Proteomes" id="UP000007753">
    <property type="component" value="Chromosome 1"/>
</dbReference>
<keyword evidence="2" id="KW-1185">Reference proteome</keyword>